<evidence type="ECO:0000313" key="3">
    <source>
        <dbReference type="Proteomes" id="UP000187209"/>
    </source>
</evidence>
<feature type="compositionally biased region" description="Basic and acidic residues" evidence="1">
    <location>
        <begin position="92"/>
        <end position="102"/>
    </location>
</feature>
<feature type="compositionally biased region" description="Basic and acidic residues" evidence="1">
    <location>
        <begin position="35"/>
        <end position="85"/>
    </location>
</feature>
<name>A0A1R2AKI3_9CILI</name>
<evidence type="ECO:0000256" key="1">
    <source>
        <dbReference type="SAM" id="MobiDB-lite"/>
    </source>
</evidence>
<evidence type="ECO:0000313" key="2">
    <source>
        <dbReference type="EMBL" id="OMJ65021.1"/>
    </source>
</evidence>
<comment type="caution">
    <text evidence="2">The sequence shown here is derived from an EMBL/GenBank/DDBJ whole genome shotgun (WGS) entry which is preliminary data.</text>
</comment>
<organism evidence="2 3">
    <name type="scientific">Stentor coeruleus</name>
    <dbReference type="NCBI Taxonomy" id="5963"/>
    <lineage>
        <taxon>Eukaryota</taxon>
        <taxon>Sar</taxon>
        <taxon>Alveolata</taxon>
        <taxon>Ciliophora</taxon>
        <taxon>Postciliodesmatophora</taxon>
        <taxon>Heterotrichea</taxon>
        <taxon>Heterotrichida</taxon>
        <taxon>Stentoridae</taxon>
        <taxon>Stentor</taxon>
    </lineage>
</organism>
<dbReference type="EMBL" id="MPUH01002554">
    <property type="protein sequence ID" value="OMJ65021.1"/>
    <property type="molecule type" value="Genomic_DNA"/>
</dbReference>
<dbReference type="Proteomes" id="UP000187209">
    <property type="component" value="Unassembled WGS sequence"/>
</dbReference>
<proteinExistence type="predicted"/>
<dbReference type="AlphaFoldDB" id="A0A1R2AKI3"/>
<accession>A0A1R2AKI3</accession>
<gene>
    <name evidence="2" type="ORF">SteCoe_39773</name>
</gene>
<keyword evidence="3" id="KW-1185">Reference proteome</keyword>
<feature type="region of interest" description="Disordered" evidence="1">
    <location>
        <begin position="23"/>
        <end position="163"/>
    </location>
</feature>
<reference evidence="2 3" key="1">
    <citation type="submission" date="2016-11" db="EMBL/GenBank/DDBJ databases">
        <title>The macronuclear genome of Stentor coeruleus: a giant cell with tiny introns.</title>
        <authorList>
            <person name="Slabodnick M."/>
            <person name="Ruby J.G."/>
            <person name="Reiff S.B."/>
            <person name="Swart E.C."/>
            <person name="Gosai S."/>
            <person name="Prabakaran S."/>
            <person name="Witkowska E."/>
            <person name="Larue G.E."/>
            <person name="Fisher S."/>
            <person name="Freeman R.M."/>
            <person name="Gunawardena J."/>
            <person name="Chu W."/>
            <person name="Stover N.A."/>
            <person name="Gregory B.D."/>
            <person name="Nowacki M."/>
            <person name="Derisi J."/>
            <person name="Roy S.W."/>
            <person name="Marshall W.F."/>
            <person name="Sood P."/>
        </authorList>
    </citation>
    <scope>NUCLEOTIDE SEQUENCE [LARGE SCALE GENOMIC DNA]</scope>
    <source>
        <strain evidence="2">WM001</strain>
    </source>
</reference>
<feature type="compositionally biased region" description="Basic and acidic residues" evidence="1">
    <location>
        <begin position="111"/>
        <end position="163"/>
    </location>
</feature>
<sequence length="163" mass="19641">MEDLKLIAQRVYDNLDKKFSEKKTEENLSNLQLPMKRESQEAQNDKNKEDFAKNSPKRENMHLKKPKLRDGSDHEHWERSIKDQFKINIKMRVRENLDEPHIKSHGQNPRDNYKPKDDRDGNRERSGNYGYERIRRNDHGGNKDFSDKRGHRNADSRKDHNRY</sequence>
<protein>
    <submittedName>
        <fullName evidence="2">Uncharacterized protein</fullName>
    </submittedName>
</protein>